<gene>
    <name evidence="2" type="ORF">BDZ85DRAFT_294808</name>
</gene>
<dbReference type="Pfam" id="PF00856">
    <property type="entry name" value="SET"/>
    <property type="match status" value="1"/>
</dbReference>
<organism evidence="2 3">
    <name type="scientific">Elsinoe ampelina</name>
    <dbReference type="NCBI Taxonomy" id="302913"/>
    <lineage>
        <taxon>Eukaryota</taxon>
        <taxon>Fungi</taxon>
        <taxon>Dikarya</taxon>
        <taxon>Ascomycota</taxon>
        <taxon>Pezizomycotina</taxon>
        <taxon>Dothideomycetes</taxon>
        <taxon>Dothideomycetidae</taxon>
        <taxon>Myriangiales</taxon>
        <taxon>Elsinoaceae</taxon>
        <taxon>Elsinoe</taxon>
    </lineage>
</organism>
<dbReference type="Gene3D" id="2.170.270.10">
    <property type="entry name" value="SET domain"/>
    <property type="match status" value="1"/>
</dbReference>
<accession>A0A6A6GH95</accession>
<dbReference type="PANTHER" id="PTHR47332:SF4">
    <property type="entry name" value="SET DOMAIN-CONTAINING PROTEIN 5"/>
    <property type="match status" value="1"/>
</dbReference>
<dbReference type="Proteomes" id="UP000799538">
    <property type="component" value="Unassembled WGS sequence"/>
</dbReference>
<dbReference type="AlphaFoldDB" id="A0A6A6GH95"/>
<dbReference type="PROSITE" id="PS50280">
    <property type="entry name" value="SET"/>
    <property type="match status" value="1"/>
</dbReference>
<sequence length="355" mass="39930">MNDAVIEPLDKHDSPMDVDFPKPTPEAEDIYRSDLLAVRPTPNAGLGLFALAPIPSGTRLISESPLVTLPDMADLPDLYTLITALPPTQQSSFWSLSAYPRPHHEVDYIPALRATYTGPSSTFDTHCDTVLSAWLIYETNRFTVRSSRSGAKDHMGLFPLSARLNHSCRPNVFHRHNHLVGRLTVHALRDIAPGEEVCTSYIDVVRPTQDRRRVLRHWGFKCACVLCARPGSHSEQRRRKLEDMTRRMRREEGRRGMMGWGQWEFAKALGVLEEMVALMEEEGLVESDTLGEVLGLGAEYAMGLGWWGMAREWATRALEVEERGLGRDGSEWLEAKERLEAAERGEREAKEGKGG</sequence>
<dbReference type="OrthoDB" id="265717at2759"/>
<proteinExistence type="predicted"/>
<dbReference type="SUPFAM" id="SSF82199">
    <property type="entry name" value="SET domain"/>
    <property type="match status" value="1"/>
</dbReference>
<name>A0A6A6GH95_9PEZI</name>
<dbReference type="InterPro" id="IPR053185">
    <property type="entry name" value="SET_domain_protein"/>
</dbReference>
<dbReference type="EMBL" id="ML992504">
    <property type="protein sequence ID" value="KAF2224987.1"/>
    <property type="molecule type" value="Genomic_DNA"/>
</dbReference>
<dbReference type="InterPro" id="IPR001214">
    <property type="entry name" value="SET_dom"/>
</dbReference>
<feature type="domain" description="SET" evidence="1">
    <location>
        <begin position="34"/>
        <end position="202"/>
    </location>
</feature>
<evidence type="ECO:0000313" key="2">
    <source>
        <dbReference type="EMBL" id="KAF2224987.1"/>
    </source>
</evidence>
<evidence type="ECO:0000313" key="3">
    <source>
        <dbReference type="Proteomes" id="UP000799538"/>
    </source>
</evidence>
<reference evidence="3" key="1">
    <citation type="journal article" date="2020" name="Stud. Mycol.">
        <title>101 Dothideomycetes genomes: A test case for predicting lifestyles and emergence of pathogens.</title>
        <authorList>
            <person name="Haridas S."/>
            <person name="Albert R."/>
            <person name="Binder M."/>
            <person name="Bloem J."/>
            <person name="LaButti K."/>
            <person name="Salamov A."/>
            <person name="Andreopoulos B."/>
            <person name="Baker S."/>
            <person name="Barry K."/>
            <person name="Bills G."/>
            <person name="Bluhm B."/>
            <person name="Cannon C."/>
            <person name="Castanera R."/>
            <person name="Culley D."/>
            <person name="Daum C."/>
            <person name="Ezra D."/>
            <person name="Gonzalez J."/>
            <person name="Henrissat B."/>
            <person name="Kuo A."/>
            <person name="Liang C."/>
            <person name="Lipzen A."/>
            <person name="Lutzoni F."/>
            <person name="Magnuson J."/>
            <person name="Mondo S."/>
            <person name="Nolan M."/>
            <person name="Ohm R."/>
            <person name="Pangilinan J."/>
            <person name="Park H.-J."/>
            <person name="Ramirez L."/>
            <person name="Alfaro M."/>
            <person name="Sun H."/>
            <person name="Tritt A."/>
            <person name="Yoshinaga Y."/>
            <person name="Zwiers L.-H."/>
            <person name="Turgeon B."/>
            <person name="Goodwin S."/>
            <person name="Spatafora J."/>
            <person name="Crous P."/>
            <person name="Grigoriev I."/>
        </authorList>
    </citation>
    <scope>NUCLEOTIDE SEQUENCE [LARGE SCALE GENOMIC DNA]</scope>
    <source>
        <strain evidence="3">CECT 20119</strain>
    </source>
</reference>
<dbReference type="PANTHER" id="PTHR47332">
    <property type="entry name" value="SET DOMAIN-CONTAINING PROTEIN 5"/>
    <property type="match status" value="1"/>
</dbReference>
<dbReference type="SMART" id="SM00317">
    <property type="entry name" value="SET"/>
    <property type="match status" value="1"/>
</dbReference>
<keyword evidence="3" id="KW-1185">Reference proteome</keyword>
<dbReference type="CDD" id="cd20071">
    <property type="entry name" value="SET_SMYD"/>
    <property type="match status" value="1"/>
</dbReference>
<evidence type="ECO:0000259" key="1">
    <source>
        <dbReference type="PROSITE" id="PS50280"/>
    </source>
</evidence>
<protein>
    <recommendedName>
        <fullName evidence="1">SET domain-containing protein</fullName>
    </recommendedName>
</protein>
<dbReference type="InterPro" id="IPR046341">
    <property type="entry name" value="SET_dom_sf"/>
</dbReference>